<dbReference type="CDD" id="cd06477">
    <property type="entry name" value="ACD_HspB3_Like"/>
    <property type="match status" value="1"/>
</dbReference>
<evidence type="ECO:0000256" key="1">
    <source>
        <dbReference type="PROSITE-ProRule" id="PRU00285"/>
    </source>
</evidence>
<sequence length="265" mass="29051">MARDCSDGMCSPRHPPARLKRPVPIPQVSLSKGEEGDDTAKALEDPGSGVTAVCISLSLHPKGGRFNGIICPAIIAERRHQLIDWSVGKTHGWEGLSLTLQLPGTAGAAADLSASAMAEAVIRHWVETPVRYQEQFVDQDLEAHKLNHLLYALPGPATTAPGNQRCTTESTAGAGKSVQEEENTRFRVLLDVVQFRPEDIIIQTFEGWLLIKAQHGPRMDEHGFISRSFTRQYKLPDGVENKDLSALFCHDGILVVEMKNSVEKN</sequence>
<feature type="domain" description="SHSP" evidence="4">
    <location>
        <begin position="167"/>
        <end position="265"/>
    </location>
</feature>
<dbReference type="PANTHER" id="PTHR47097:SF1">
    <property type="entry name" value="HEAT SHOCK PROTEIN BETA-3"/>
    <property type="match status" value="1"/>
</dbReference>
<dbReference type="PRINTS" id="PR00299">
    <property type="entry name" value="ACRYSTALLIN"/>
</dbReference>
<comment type="similarity">
    <text evidence="1 2">Belongs to the small heat shock protein (HSP20) family.</text>
</comment>
<protein>
    <recommendedName>
        <fullName evidence="4">SHSP domain-containing protein</fullName>
    </recommendedName>
</protein>
<evidence type="ECO:0000259" key="4">
    <source>
        <dbReference type="PROSITE" id="PS01031"/>
    </source>
</evidence>
<evidence type="ECO:0000313" key="6">
    <source>
        <dbReference type="Proteomes" id="UP000796761"/>
    </source>
</evidence>
<dbReference type="PANTHER" id="PTHR47097">
    <property type="entry name" value="HEAT SHOCK PROTEIN BETA-3"/>
    <property type="match status" value="1"/>
</dbReference>
<dbReference type="InterPro" id="IPR001436">
    <property type="entry name" value="Alpha-crystallin/sHSP_animal"/>
</dbReference>
<dbReference type="PROSITE" id="PS01031">
    <property type="entry name" value="SHSP"/>
    <property type="match status" value="1"/>
</dbReference>
<comment type="caution">
    <text evidence="5">The sequence shown here is derived from an EMBL/GenBank/DDBJ whole genome shotgun (WGS) entry which is preliminary data.</text>
</comment>
<organism evidence="5 6">
    <name type="scientific">Zosterops borbonicus</name>
    <dbReference type="NCBI Taxonomy" id="364589"/>
    <lineage>
        <taxon>Eukaryota</taxon>
        <taxon>Metazoa</taxon>
        <taxon>Chordata</taxon>
        <taxon>Craniata</taxon>
        <taxon>Vertebrata</taxon>
        <taxon>Euteleostomi</taxon>
        <taxon>Archelosauria</taxon>
        <taxon>Archosauria</taxon>
        <taxon>Dinosauria</taxon>
        <taxon>Saurischia</taxon>
        <taxon>Theropoda</taxon>
        <taxon>Coelurosauria</taxon>
        <taxon>Aves</taxon>
        <taxon>Neognathae</taxon>
        <taxon>Neoaves</taxon>
        <taxon>Telluraves</taxon>
        <taxon>Australaves</taxon>
        <taxon>Passeriformes</taxon>
        <taxon>Sylvioidea</taxon>
        <taxon>Zosteropidae</taxon>
        <taxon>Zosterops</taxon>
    </lineage>
</organism>
<dbReference type="Proteomes" id="UP000796761">
    <property type="component" value="Unassembled WGS sequence"/>
</dbReference>
<dbReference type="InterPro" id="IPR008978">
    <property type="entry name" value="HSP20-like_chaperone"/>
</dbReference>
<evidence type="ECO:0000313" key="5">
    <source>
        <dbReference type="EMBL" id="TRZ14291.1"/>
    </source>
</evidence>
<dbReference type="InterPro" id="IPR033894">
    <property type="entry name" value="HSPB3"/>
</dbReference>
<gene>
    <name evidence="5" type="ORF">HGM15179_012830</name>
</gene>
<dbReference type="GO" id="GO:0005737">
    <property type="term" value="C:cytoplasm"/>
    <property type="evidence" value="ECO:0007669"/>
    <property type="project" value="TreeGrafter"/>
</dbReference>
<keyword evidence="6" id="KW-1185">Reference proteome</keyword>
<evidence type="ECO:0000256" key="3">
    <source>
        <dbReference type="SAM" id="MobiDB-lite"/>
    </source>
</evidence>
<dbReference type="InterPro" id="IPR002068">
    <property type="entry name" value="A-crystallin/Hsp20_dom"/>
</dbReference>
<feature type="region of interest" description="Disordered" evidence="3">
    <location>
        <begin position="1"/>
        <end position="40"/>
    </location>
</feature>
<accession>A0A8K1GA38</accession>
<dbReference type="Gene3D" id="2.60.40.790">
    <property type="match status" value="1"/>
</dbReference>
<dbReference type="EMBL" id="SWJQ01000448">
    <property type="protein sequence ID" value="TRZ14291.1"/>
    <property type="molecule type" value="Genomic_DNA"/>
</dbReference>
<dbReference type="GO" id="GO:0016607">
    <property type="term" value="C:nuclear speck"/>
    <property type="evidence" value="ECO:0007669"/>
    <property type="project" value="TreeGrafter"/>
</dbReference>
<evidence type="ECO:0000256" key="2">
    <source>
        <dbReference type="RuleBase" id="RU003616"/>
    </source>
</evidence>
<reference evidence="5" key="1">
    <citation type="submission" date="2019-04" db="EMBL/GenBank/DDBJ databases">
        <title>Genome assembly of Zosterops borbonicus 15179.</title>
        <authorList>
            <person name="Leroy T."/>
            <person name="Anselmetti Y."/>
            <person name="Tilak M.-K."/>
            <person name="Nabholz B."/>
        </authorList>
    </citation>
    <scope>NUCLEOTIDE SEQUENCE</scope>
    <source>
        <strain evidence="5">HGM_15179</strain>
        <tissue evidence="5">Muscle</tissue>
    </source>
</reference>
<dbReference type="OrthoDB" id="1431247at2759"/>
<dbReference type="Pfam" id="PF00011">
    <property type="entry name" value="HSP20"/>
    <property type="match status" value="1"/>
</dbReference>
<dbReference type="SUPFAM" id="SSF49764">
    <property type="entry name" value="HSP20-like chaperones"/>
    <property type="match status" value="1"/>
</dbReference>
<proteinExistence type="inferred from homology"/>
<name>A0A8K1GA38_9PASS</name>
<dbReference type="AlphaFoldDB" id="A0A8K1GA38"/>